<comment type="subunit">
    <text evidence="5">Homodimer.</text>
</comment>
<dbReference type="GO" id="GO:0046872">
    <property type="term" value="F:metal ion binding"/>
    <property type="evidence" value="ECO:0007669"/>
    <property type="project" value="UniProtKB-KW"/>
</dbReference>
<evidence type="ECO:0000256" key="13">
    <source>
        <dbReference type="ARBA" id="ARBA00060700"/>
    </source>
</evidence>
<evidence type="ECO:0000256" key="14">
    <source>
        <dbReference type="ARBA" id="ARBA00066550"/>
    </source>
</evidence>
<dbReference type="Proteomes" id="UP000829685">
    <property type="component" value="Unassembled WGS sequence"/>
</dbReference>
<proteinExistence type="inferred from homology"/>
<evidence type="ECO:0000256" key="8">
    <source>
        <dbReference type="ARBA" id="ARBA00022801"/>
    </source>
</evidence>
<evidence type="ECO:0000313" key="18">
    <source>
        <dbReference type="EMBL" id="KAI1864266.1"/>
    </source>
</evidence>
<dbReference type="EMBL" id="JAFIMR010000024">
    <property type="protein sequence ID" value="KAI1864266.1"/>
    <property type="molecule type" value="Genomic_DNA"/>
</dbReference>
<comment type="cofactor">
    <cofactor evidence="1">
        <name>Zn(2+)</name>
        <dbReference type="ChEBI" id="CHEBI:29105"/>
    </cofactor>
</comment>
<evidence type="ECO:0000256" key="4">
    <source>
        <dbReference type="ARBA" id="ARBA00006576"/>
    </source>
</evidence>
<evidence type="ECO:0000259" key="17">
    <source>
        <dbReference type="PROSITE" id="PS51747"/>
    </source>
</evidence>
<protein>
    <recommendedName>
        <fullName evidence="15">Cytosine deaminase</fullName>
        <ecNumber evidence="14">3.5.4.1</ecNumber>
    </recommendedName>
    <alternativeName>
        <fullName evidence="16">Cytosine aminohydrolase</fullName>
    </alternativeName>
</protein>
<dbReference type="GO" id="GO:0046087">
    <property type="term" value="P:cytidine metabolic process"/>
    <property type="evidence" value="ECO:0007669"/>
    <property type="project" value="TreeGrafter"/>
</dbReference>
<evidence type="ECO:0000256" key="9">
    <source>
        <dbReference type="ARBA" id="ARBA00022833"/>
    </source>
</evidence>
<organism evidence="18 19">
    <name type="scientific">Neoarthrinium moseri</name>
    <dbReference type="NCBI Taxonomy" id="1658444"/>
    <lineage>
        <taxon>Eukaryota</taxon>
        <taxon>Fungi</taxon>
        <taxon>Dikarya</taxon>
        <taxon>Ascomycota</taxon>
        <taxon>Pezizomycotina</taxon>
        <taxon>Sordariomycetes</taxon>
        <taxon>Xylariomycetidae</taxon>
        <taxon>Amphisphaeriales</taxon>
        <taxon>Apiosporaceae</taxon>
        <taxon>Neoarthrinium</taxon>
    </lineage>
</organism>
<evidence type="ECO:0000256" key="5">
    <source>
        <dbReference type="ARBA" id="ARBA00011738"/>
    </source>
</evidence>
<evidence type="ECO:0000256" key="7">
    <source>
        <dbReference type="ARBA" id="ARBA00022723"/>
    </source>
</evidence>
<keyword evidence="9" id="KW-0862">Zinc</keyword>
<dbReference type="Gene3D" id="3.40.140.10">
    <property type="entry name" value="Cytidine Deaminase, domain 2"/>
    <property type="match status" value="1"/>
</dbReference>
<sequence length="152" mass="16502">MNDSKFIAIALEEARLGFEEGGIPIGAVLVSSEGKILGRGRNQRVQEGVPILHGETSALANAGNLHHSLYKGATMYTTLSPCDMCTGACLLFGISRVVIAENKNFVGGEAYLKQRGVEVVVLDHAECTELMERFIRERPELWSDDVGGKPKK</sequence>
<dbReference type="Pfam" id="PF00383">
    <property type="entry name" value="dCMP_cyt_deam_1"/>
    <property type="match status" value="1"/>
</dbReference>
<dbReference type="InterPro" id="IPR002125">
    <property type="entry name" value="CMP_dCMP_dom"/>
</dbReference>
<evidence type="ECO:0000256" key="12">
    <source>
        <dbReference type="ARBA" id="ARBA00056232"/>
    </source>
</evidence>
<dbReference type="GO" id="GO:0005737">
    <property type="term" value="C:cytoplasm"/>
    <property type="evidence" value="ECO:0007669"/>
    <property type="project" value="UniProtKB-SubCell"/>
</dbReference>
<dbReference type="EC" id="3.5.4.1" evidence="14"/>
<evidence type="ECO:0000256" key="11">
    <source>
        <dbReference type="ARBA" id="ARBA00050113"/>
    </source>
</evidence>
<dbReference type="PANTHER" id="PTHR11079">
    <property type="entry name" value="CYTOSINE DEAMINASE FAMILY MEMBER"/>
    <property type="match status" value="1"/>
</dbReference>
<dbReference type="AlphaFoldDB" id="A0A9P9WHZ4"/>
<keyword evidence="10" id="KW-0539">Nucleus</keyword>
<dbReference type="GO" id="GO:0004131">
    <property type="term" value="F:cytosine deaminase activity"/>
    <property type="evidence" value="ECO:0007669"/>
    <property type="project" value="UniProtKB-EC"/>
</dbReference>
<keyword evidence="8" id="KW-0378">Hydrolase</keyword>
<comment type="caution">
    <text evidence="18">The sequence shown here is derived from an EMBL/GenBank/DDBJ whole genome shotgun (WGS) entry which is preliminary data.</text>
</comment>
<comment type="subcellular location">
    <subcellularLocation>
        <location evidence="3">Cytoplasm</location>
    </subcellularLocation>
    <subcellularLocation>
        <location evidence="2">Nucleus</location>
    </subcellularLocation>
</comment>
<comment type="pathway">
    <text evidence="13">Pyrimidine metabolism; UMP biosynthesis via salvage pathway; uracil from cytosine: step 1/1.</text>
</comment>
<evidence type="ECO:0000256" key="3">
    <source>
        <dbReference type="ARBA" id="ARBA00004496"/>
    </source>
</evidence>
<dbReference type="CDD" id="cd01285">
    <property type="entry name" value="nucleoside_deaminase"/>
    <property type="match status" value="1"/>
</dbReference>
<dbReference type="PANTHER" id="PTHR11079:SF190">
    <property type="entry name" value="CYTOSINE DEAMINASE"/>
    <property type="match status" value="1"/>
</dbReference>
<comment type="function">
    <text evidence="12">Catalyzes the hydrolytic deamination of cytosine to uracil or 5-methylcytosine to thymine. Is involved in the pyrimidine salvage pathway, which allows the cell to utilize cytosine for pyrimidine nucleotide synthesis.</text>
</comment>
<dbReference type="GO" id="GO:0019858">
    <property type="term" value="P:cytosine metabolic process"/>
    <property type="evidence" value="ECO:0007669"/>
    <property type="project" value="TreeGrafter"/>
</dbReference>
<evidence type="ECO:0000256" key="16">
    <source>
        <dbReference type="ARBA" id="ARBA00084039"/>
    </source>
</evidence>
<dbReference type="FunFam" id="3.40.140.10:FF:000016">
    <property type="entry name" value="Cytosine deaminase"/>
    <property type="match status" value="1"/>
</dbReference>
<dbReference type="PROSITE" id="PS51747">
    <property type="entry name" value="CYT_DCMP_DEAMINASES_2"/>
    <property type="match status" value="1"/>
</dbReference>
<keyword evidence="19" id="KW-1185">Reference proteome</keyword>
<evidence type="ECO:0000256" key="15">
    <source>
        <dbReference type="ARBA" id="ARBA00074321"/>
    </source>
</evidence>
<dbReference type="GO" id="GO:0005634">
    <property type="term" value="C:nucleus"/>
    <property type="evidence" value="ECO:0007669"/>
    <property type="project" value="UniProtKB-SubCell"/>
</dbReference>
<evidence type="ECO:0000313" key="19">
    <source>
        <dbReference type="Proteomes" id="UP000829685"/>
    </source>
</evidence>
<accession>A0A9P9WHZ4</accession>
<gene>
    <name evidence="18" type="ORF">JX265_008637</name>
</gene>
<evidence type="ECO:0000256" key="1">
    <source>
        <dbReference type="ARBA" id="ARBA00001947"/>
    </source>
</evidence>
<reference evidence="18" key="1">
    <citation type="submission" date="2021-03" db="EMBL/GenBank/DDBJ databases">
        <title>Revisited historic fungal species revealed as producer of novel bioactive compounds through whole genome sequencing and comparative genomics.</title>
        <authorList>
            <person name="Vignolle G.A."/>
            <person name="Hochenegger N."/>
            <person name="Mach R.L."/>
            <person name="Mach-Aigner A.R."/>
            <person name="Javad Rahimi M."/>
            <person name="Salim K.A."/>
            <person name="Chan C.M."/>
            <person name="Lim L.B.L."/>
            <person name="Cai F."/>
            <person name="Druzhinina I.S."/>
            <person name="U'Ren J.M."/>
            <person name="Derntl C."/>
        </authorList>
    </citation>
    <scope>NUCLEOTIDE SEQUENCE</scope>
    <source>
        <strain evidence="18">TUCIM 5799</strain>
    </source>
</reference>
<keyword evidence="7" id="KW-0479">Metal-binding</keyword>
<evidence type="ECO:0000256" key="2">
    <source>
        <dbReference type="ARBA" id="ARBA00004123"/>
    </source>
</evidence>
<dbReference type="SUPFAM" id="SSF53927">
    <property type="entry name" value="Cytidine deaminase-like"/>
    <property type="match status" value="1"/>
</dbReference>
<feature type="domain" description="CMP/dCMP-type deaminase" evidence="17">
    <location>
        <begin position="1"/>
        <end position="119"/>
    </location>
</feature>
<keyword evidence="6" id="KW-0963">Cytoplasm</keyword>
<evidence type="ECO:0000256" key="10">
    <source>
        <dbReference type="ARBA" id="ARBA00023242"/>
    </source>
</evidence>
<evidence type="ECO:0000256" key="6">
    <source>
        <dbReference type="ARBA" id="ARBA00022490"/>
    </source>
</evidence>
<name>A0A9P9WHZ4_9PEZI</name>
<comment type="catalytic activity">
    <reaction evidence="11">
        <text>cytosine + H2O + H(+) = uracil + NH4(+)</text>
        <dbReference type="Rhea" id="RHEA:20605"/>
        <dbReference type="ChEBI" id="CHEBI:15377"/>
        <dbReference type="ChEBI" id="CHEBI:15378"/>
        <dbReference type="ChEBI" id="CHEBI:16040"/>
        <dbReference type="ChEBI" id="CHEBI:17568"/>
        <dbReference type="ChEBI" id="CHEBI:28938"/>
        <dbReference type="EC" id="3.5.4.1"/>
    </reaction>
</comment>
<comment type="similarity">
    <text evidence="4">Belongs to the cytidine and deoxycytidylate deaminase family.</text>
</comment>
<dbReference type="InterPro" id="IPR016193">
    <property type="entry name" value="Cytidine_deaminase-like"/>
</dbReference>
<dbReference type="GO" id="GO:0008835">
    <property type="term" value="F:diaminohydroxyphosphoribosylaminopyrimidine deaminase activity"/>
    <property type="evidence" value="ECO:0007669"/>
    <property type="project" value="TreeGrafter"/>
</dbReference>
<dbReference type="GO" id="GO:0008655">
    <property type="term" value="P:pyrimidine-containing compound salvage"/>
    <property type="evidence" value="ECO:0007669"/>
    <property type="project" value="TreeGrafter"/>
</dbReference>